<evidence type="ECO:0000256" key="6">
    <source>
        <dbReference type="ARBA" id="ARBA00023136"/>
    </source>
</evidence>
<dbReference type="GO" id="GO:0052621">
    <property type="term" value="F:diguanylate cyclase activity"/>
    <property type="evidence" value="ECO:0007669"/>
    <property type="project" value="UniProtKB-EC"/>
</dbReference>
<evidence type="ECO:0000313" key="10">
    <source>
        <dbReference type="EMBL" id="QWK92918.1"/>
    </source>
</evidence>
<dbReference type="GO" id="GO:0000155">
    <property type="term" value="F:phosphorelay sensor kinase activity"/>
    <property type="evidence" value="ECO:0007669"/>
    <property type="project" value="InterPro"/>
</dbReference>
<dbReference type="InterPro" id="IPR043128">
    <property type="entry name" value="Rev_trsase/Diguanyl_cyclase"/>
</dbReference>
<feature type="transmembrane region" description="Helical" evidence="8">
    <location>
        <begin position="132"/>
        <end position="153"/>
    </location>
</feature>
<dbReference type="KEGG" id="gfu:KM031_20240"/>
<dbReference type="GO" id="GO:0005886">
    <property type="term" value="C:plasma membrane"/>
    <property type="evidence" value="ECO:0007669"/>
    <property type="project" value="UniProtKB-SubCell"/>
</dbReference>
<dbReference type="CDD" id="cd01949">
    <property type="entry name" value="GGDEF"/>
    <property type="match status" value="1"/>
</dbReference>
<dbReference type="AlphaFoldDB" id="A0A975S4C0"/>
<keyword evidence="10" id="KW-0614">Plasmid</keyword>
<evidence type="ECO:0000256" key="1">
    <source>
        <dbReference type="ARBA" id="ARBA00004651"/>
    </source>
</evidence>
<sequence>MMSQELLFAGLHAVGLVAICTMAYGWFQRFVPHRIVRQLAIGGLLGTGAALSMTQPYIMMDGYQADSRNLFLAISAAFGGALSTLVSLTIAGLFRISMSGHGVLVGVATMTIACISAAIWTQATRSKRRRSWEAWVMLGAILSAPSLVIMAVFDLMDPSVVAARIAADMIGAVFFGRMFESELRRGNRERQLNLEASTDPLTGLPNRRALMDYIDHISPSERESMALLVVDADHFKSINDQHGHDVGDEVLKMIASSLSASIRQGDFAERFGGEEFAVLLRVDRPENGYEMAERLRRELSGFHEVSGKRINVTVSVGGVSLPPTKFDFQKVFRKADAALYAAKRLGRNCAVFV</sequence>
<dbReference type="NCBIfam" id="TIGR00254">
    <property type="entry name" value="GGDEF"/>
    <property type="match status" value="1"/>
</dbReference>
<evidence type="ECO:0000256" key="8">
    <source>
        <dbReference type="SAM" id="Phobius"/>
    </source>
</evidence>
<evidence type="ECO:0000256" key="2">
    <source>
        <dbReference type="ARBA" id="ARBA00012528"/>
    </source>
</evidence>
<keyword evidence="10" id="KW-0808">Transferase</keyword>
<gene>
    <name evidence="10" type="ORF">KM031_20240</name>
</gene>
<feature type="transmembrane region" description="Helical" evidence="8">
    <location>
        <begin position="100"/>
        <end position="120"/>
    </location>
</feature>
<feature type="transmembrane region" description="Helical" evidence="8">
    <location>
        <begin position="39"/>
        <end position="58"/>
    </location>
</feature>
<evidence type="ECO:0000256" key="7">
    <source>
        <dbReference type="ARBA" id="ARBA00034247"/>
    </source>
</evidence>
<accession>A0A975S4C0</accession>
<keyword evidence="11" id="KW-1185">Reference proteome</keyword>
<keyword evidence="10" id="KW-0548">Nucleotidyltransferase</keyword>
<dbReference type="SMART" id="SM00267">
    <property type="entry name" value="GGDEF"/>
    <property type="match status" value="1"/>
</dbReference>
<name>A0A975S4C0_9RHOB</name>
<dbReference type="InterPro" id="IPR011620">
    <property type="entry name" value="Sig_transdc_His_kinase_LytS_TM"/>
</dbReference>
<dbReference type="Proteomes" id="UP000679352">
    <property type="component" value="Plasmid p3"/>
</dbReference>
<dbReference type="EMBL" id="CP076364">
    <property type="protein sequence ID" value="QWK92918.1"/>
    <property type="molecule type" value="Genomic_DNA"/>
</dbReference>
<evidence type="ECO:0000256" key="3">
    <source>
        <dbReference type="ARBA" id="ARBA00022475"/>
    </source>
</evidence>
<keyword evidence="6 8" id="KW-0472">Membrane</keyword>
<evidence type="ECO:0000313" key="11">
    <source>
        <dbReference type="Proteomes" id="UP000679352"/>
    </source>
</evidence>
<feature type="transmembrane region" description="Helical" evidence="8">
    <location>
        <begin position="70"/>
        <end position="94"/>
    </location>
</feature>
<dbReference type="Gene3D" id="3.30.70.270">
    <property type="match status" value="1"/>
</dbReference>
<dbReference type="Pfam" id="PF07694">
    <property type="entry name" value="5TM-5TMR_LYT"/>
    <property type="match status" value="1"/>
</dbReference>
<dbReference type="RefSeq" id="WP_215507824.1">
    <property type="nucleotide sequence ID" value="NZ_CP076364.1"/>
</dbReference>
<dbReference type="EC" id="2.7.7.65" evidence="2"/>
<evidence type="ECO:0000256" key="4">
    <source>
        <dbReference type="ARBA" id="ARBA00022692"/>
    </source>
</evidence>
<keyword evidence="3" id="KW-1003">Cell membrane</keyword>
<comment type="catalytic activity">
    <reaction evidence="7">
        <text>2 GTP = 3',3'-c-di-GMP + 2 diphosphate</text>
        <dbReference type="Rhea" id="RHEA:24898"/>
        <dbReference type="ChEBI" id="CHEBI:33019"/>
        <dbReference type="ChEBI" id="CHEBI:37565"/>
        <dbReference type="ChEBI" id="CHEBI:58805"/>
        <dbReference type="EC" id="2.7.7.65"/>
    </reaction>
</comment>
<keyword evidence="4 8" id="KW-0812">Transmembrane</keyword>
<feature type="transmembrane region" description="Helical" evidence="8">
    <location>
        <begin position="7"/>
        <end position="27"/>
    </location>
</feature>
<dbReference type="PROSITE" id="PS50887">
    <property type="entry name" value="GGDEF"/>
    <property type="match status" value="1"/>
</dbReference>
<reference evidence="10" key="1">
    <citation type="submission" date="2021-06" db="EMBL/GenBank/DDBJ databases">
        <authorList>
            <person name="Lee C.-S."/>
            <person name="Jin L."/>
        </authorList>
    </citation>
    <scope>NUCLEOTIDE SEQUENCE</scope>
    <source>
        <strain evidence="10">Con5</strain>
        <plasmid evidence="10">p3</plasmid>
    </source>
</reference>
<evidence type="ECO:0000259" key="9">
    <source>
        <dbReference type="PROSITE" id="PS50887"/>
    </source>
</evidence>
<dbReference type="FunFam" id="3.30.70.270:FF:000001">
    <property type="entry name" value="Diguanylate cyclase domain protein"/>
    <property type="match status" value="1"/>
</dbReference>
<dbReference type="InterPro" id="IPR029787">
    <property type="entry name" value="Nucleotide_cyclase"/>
</dbReference>
<evidence type="ECO:0000256" key="5">
    <source>
        <dbReference type="ARBA" id="ARBA00022989"/>
    </source>
</evidence>
<dbReference type="SUPFAM" id="SSF55073">
    <property type="entry name" value="Nucleotide cyclase"/>
    <property type="match status" value="1"/>
</dbReference>
<feature type="domain" description="GGDEF" evidence="9">
    <location>
        <begin position="223"/>
        <end position="353"/>
    </location>
</feature>
<dbReference type="PANTHER" id="PTHR45138">
    <property type="entry name" value="REGULATORY COMPONENTS OF SENSORY TRANSDUCTION SYSTEM"/>
    <property type="match status" value="1"/>
</dbReference>
<dbReference type="GO" id="GO:0043709">
    <property type="term" value="P:cell adhesion involved in single-species biofilm formation"/>
    <property type="evidence" value="ECO:0007669"/>
    <property type="project" value="TreeGrafter"/>
</dbReference>
<dbReference type="Pfam" id="PF00990">
    <property type="entry name" value="GGDEF"/>
    <property type="match status" value="1"/>
</dbReference>
<protein>
    <recommendedName>
        <fullName evidence="2">diguanylate cyclase</fullName>
        <ecNumber evidence="2">2.7.7.65</ecNumber>
    </recommendedName>
</protein>
<dbReference type="InterPro" id="IPR000160">
    <property type="entry name" value="GGDEF_dom"/>
</dbReference>
<dbReference type="InterPro" id="IPR050469">
    <property type="entry name" value="Diguanylate_Cyclase"/>
</dbReference>
<organism evidence="10 11">
    <name type="scientific">Gemmobacter fulvus</name>
    <dbReference type="NCBI Taxonomy" id="2840474"/>
    <lineage>
        <taxon>Bacteria</taxon>
        <taxon>Pseudomonadati</taxon>
        <taxon>Pseudomonadota</taxon>
        <taxon>Alphaproteobacteria</taxon>
        <taxon>Rhodobacterales</taxon>
        <taxon>Paracoccaceae</taxon>
        <taxon>Gemmobacter</taxon>
    </lineage>
</organism>
<dbReference type="GO" id="GO:0071555">
    <property type="term" value="P:cell wall organization"/>
    <property type="evidence" value="ECO:0007669"/>
    <property type="project" value="InterPro"/>
</dbReference>
<feature type="transmembrane region" description="Helical" evidence="8">
    <location>
        <begin position="159"/>
        <end position="179"/>
    </location>
</feature>
<proteinExistence type="predicted"/>
<comment type="subcellular location">
    <subcellularLocation>
        <location evidence="1">Cell membrane</location>
        <topology evidence="1">Multi-pass membrane protein</topology>
    </subcellularLocation>
</comment>
<keyword evidence="5 8" id="KW-1133">Transmembrane helix</keyword>
<geneLocation type="plasmid" evidence="10 11">
    <name>p3</name>
</geneLocation>
<dbReference type="PANTHER" id="PTHR45138:SF9">
    <property type="entry name" value="DIGUANYLATE CYCLASE DGCM-RELATED"/>
    <property type="match status" value="1"/>
</dbReference>
<dbReference type="GO" id="GO:1902201">
    <property type="term" value="P:negative regulation of bacterial-type flagellum-dependent cell motility"/>
    <property type="evidence" value="ECO:0007669"/>
    <property type="project" value="TreeGrafter"/>
</dbReference>